<evidence type="ECO:0000313" key="3">
    <source>
        <dbReference type="Proteomes" id="UP001558613"/>
    </source>
</evidence>
<proteinExistence type="predicted"/>
<dbReference type="EMBL" id="JAYMGO010000001">
    <property type="protein sequence ID" value="KAL1281997.1"/>
    <property type="molecule type" value="Genomic_DNA"/>
</dbReference>
<comment type="caution">
    <text evidence="2">The sequence shown here is derived from an EMBL/GenBank/DDBJ whole genome shotgun (WGS) entry which is preliminary data.</text>
</comment>
<organism evidence="2 3">
    <name type="scientific">Cirrhinus molitorella</name>
    <name type="common">mud carp</name>
    <dbReference type="NCBI Taxonomy" id="172907"/>
    <lineage>
        <taxon>Eukaryota</taxon>
        <taxon>Metazoa</taxon>
        <taxon>Chordata</taxon>
        <taxon>Craniata</taxon>
        <taxon>Vertebrata</taxon>
        <taxon>Euteleostomi</taxon>
        <taxon>Actinopterygii</taxon>
        <taxon>Neopterygii</taxon>
        <taxon>Teleostei</taxon>
        <taxon>Ostariophysi</taxon>
        <taxon>Cypriniformes</taxon>
        <taxon>Cyprinidae</taxon>
        <taxon>Labeoninae</taxon>
        <taxon>Labeonini</taxon>
        <taxon>Cirrhinus</taxon>
    </lineage>
</organism>
<keyword evidence="3" id="KW-1185">Reference proteome</keyword>
<accession>A0ABR3NYU1</accession>
<protein>
    <submittedName>
        <fullName evidence="2">Uncharacterized protein</fullName>
    </submittedName>
</protein>
<reference evidence="2 3" key="1">
    <citation type="submission" date="2023-09" db="EMBL/GenBank/DDBJ databases">
        <authorList>
            <person name="Wang M."/>
        </authorList>
    </citation>
    <scope>NUCLEOTIDE SEQUENCE [LARGE SCALE GENOMIC DNA]</scope>
    <source>
        <strain evidence="2">GT-2023</strain>
        <tissue evidence="2">Liver</tissue>
    </source>
</reference>
<sequence length="127" mass="14504">MECEIDRRTDAAAAAAMRSMYRTVVVKKAKFVIYWSIYVPTLTHGYELWVMTDRTRARIQTAKISFLRRVAGRTLRDEGKELYPTRGARSRATAPPHREEPVKMTRSSVSIQAAEMSFLCKGGRVHP</sequence>
<evidence type="ECO:0000256" key="1">
    <source>
        <dbReference type="SAM" id="MobiDB-lite"/>
    </source>
</evidence>
<feature type="region of interest" description="Disordered" evidence="1">
    <location>
        <begin position="78"/>
        <end position="106"/>
    </location>
</feature>
<evidence type="ECO:0000313" key="2">
    <source>
        <dbReference type="EMBL" id="KAL1281997.1"/>
    </source>
</evidence>
<gene>
    <name evidence="2" type="ORF">QQF64_000800</name>
</gene>
<dbReference type="Proteomes" id="UP001558613">
    <property type="component" value="Unassembled WGS sequence"/>
</dbReference>
<name>A0ABR3NYU1_9TELE</name>